<reference evidence="2 3" key="1">
    <citation type="submission" date="2020-02" db="EMBL/GenBank/DDBJ databases">
        <title>Nitrogenibacter mangrovi gen. nov., sp. nov. isolated from mangrove sediment, a denitrifying betaproteobacterium.</title>
        <authorList>
            <person name="Liao H."/>
            <person name="Tian Y."/>
        </authorList>
    </citation>
    <scope>NUCLEOTIDE SEQUENCE [LARGE SCALE GENOMIC DNA]</scope>
    <source>
        <strain evidence="2 3">M9-3-2</strain>
    </source>
</reference>
<proteinExistence type="predicted"/>
<dbReference type="RefSeq" id="WP_173763307.1">
    <property type="nucleotide sequence ID" value="NZ_CP048836.1"/>
</dbReference>
<dbReference type="Proteomes" id="UP000501991">
    <property type="component" value="Chromosome"/>
</dbReference>
<keyword evidence="1" id="KW-0472">Membrane</keyword>
<feature type="transmembrane region" description="Helical" evidence="1">
    <location>
        <begin position="48"/>
        <end position="73"/>
    </location>
</feature>
<dbReference type="EMBL" id="CP048836">
    <property type="protein sequence ID" value="QID16140.1"/>
    <property type="molecule type" value="Genomic_DNA"/>
</dbReference>
<keyword evidence="1" id="KW-1133">Transmembrane helix</keyword>
<dbReference type="KEGG" id="azq:G3580_12785"/>
<evidence type="ECO:0000313" key="3">
    <source>
        <dbReference type="Proteomes" id="UP000501991"/>
    </source>
</evidence>
<dbReference type="AlphaFoldDB" id="A0A6C1B1B9"/>
<sequence length="78" mass="8240">MARRKKGIPGVSFSWKRATGLSAAKGKLSRQIGIPLTKSGRQRKIGKAVGCCVPFTFLLVGFFLAAAGVGHVLKEVLA</sequence>
<keyword evidence="3" id="KW-1185">Reference proteome</keyword>
<keyword evidence="1" id="KW-0812">Transmembrane</keyword>
<protein>
    <submittedName>
        <fullName evidence="2">Uncharacterized protein</fullName>
    </submittedName>
</protein>
<gene>
    <name evidence="2" type="ORF">G3580_12785</name>
</gene>
<accession>A0A6C1B1B9</accession>
<evidence type="ECO:0000256" key="1">
    <source>
        <dbReference type="SAM" id="Phobius"/>
    </source>
</evidence>
<organism evidence="2 3">
    <name type="scientific">Nitrogeniibacter mangrovi</name>
    <dbReference type="NCBI Taxonomy" id="2016596"/>
    <lineage>
        <taxon>Bacteria</taxon>
        <taxon>Pseudomonadati</taxon>
        <taxon>Pseudomonadota</taxon>
        <taxon>Betaproteobacteria</taxon>
        <taxon>Rhodocyclales</taxon>
        <taxon>Zoogloeaceae</taxon>
        <taxon>Nitrogeniibacter</taxon>
    </lineage>
</organism>
<evidence type="ECO:0000313" key="2">
    <source>
        <dbReference type="EMBL" id="QID16140.1"/>
    </source>
</evidence>
<name>A0A6C1B1B9_9RHOO</name>